<dbReference type="VEuPathDB" id="FungiDB:C5L36_0E02540"/>
<evidence type="ECO:0000313" key="3">
    <source>
        <dbReference type="EMBL" id="KGK32485.1"/>
    </source>
</evidence>
<proteinExistence type="predicted"/>
<feature type="region of interest" description="Disordered" evidence="1">
    <location>
        <begin position="1"/>
        <end position="42"/>
    </location>
</feature>
<evidence type="ECO:0000313" key="2">
    <source>
        <dbReference type="EMBL" id="KGK32475.1"/>
    </source>
</evidence>
<sequence length="42" mass="4296">MGTSKKKLNKNGSPKAVAGINTTRYSKGSGSEEVSPLSVAKS</sequence>
<feature type="compositionally biased region" description="Polar residues" evidence="1">
    <location>
        <begin position="20"/>
        <end position="29"/>
    </location>
</feature>
<evidence type="ECO:0000313" key="4">
    <source>
        <dbReference type="Proteomes" id="UP000029867"/>
    </source>
</evidence>
<name>A0A099NIU7_PICKU</name>
<dbReference type="AlphaFoldDB" id="A0A099NIU7"/>
<dbReference type="HOGENOM" id="CLU_3263227_0_0_1"/>
<dbReference type="EMBL" id="JQFK01002202">
    <property type="protein sequence ID" value="KGK32485.1"/>
    <property type="molecule type" value="Genomic_DNA"/>
</dbReference>
<dbReference type="EMBL" id="JQFK01002214">
    <property type="protein sequence ID" value="KGK32475.1"/>
    <property type="molecule type" value="Genomic_DNA"/>
</dbReference>
<comment type="caution">
    <text evidence="2">The sequence shown here is derived from an EMBL/GenBank/DDBJ whole genome shotgun (WGS) entry which is preliminary data.</text>
</comment>
<organism evidence="2 4">
    <name type="scientific">Pichia kudriavzevii</name>
    <name type="common">Yeast</name>
    <name type="synonym">Issatchenkia orientalis</name>
    <dbReference type="NCBI Taxonomy" id="4909"/>
    <lineage>
        <taxon>Eukaryota</taxon>
        <taxon>Fungi</taxon>
        <taxon>Dikarya</taxon>
        <taxon>Ascomycota</taxon>
        <taxon>Saccharomycotina</taxon>
        <taxon>Pichiomycetes</taxon>
        <taxon>Pichiales</taxon>
        <taxon>Pichiaceae</taxon>
        <taxon>Pichia</taxon>
    </lineage>
</organism>
<accession>A0A099NIU7</accession>
<reference evidence="4" key="1">
    <citation type="journal article" date="2014" name="Microb. Cell Fact.">
        <title>Exploiting Issatchenkia orientalis SD108 for succinic acid production.</title>
        <authorList>
            <person name="Xiao H."/>
            <person name="Shao Z."/>
            <person name="Jiang Y."/>
            <person name="Dole S."/>
            <person name="Zhao H."/>
        </authorList>
    </citation>
    <scope>NUCLEOTIDE SEQUENCE [LARGE SCALE GENOMIC DNA]</scope>
    <source>
        <strain evidence="4">SD108</strain>
    </source>
</reference>
<protein>
    <submittedName>
        <fullName evidence="2">Uncharacterized protein</fullName>
    </submittedName>
</protein>
<feature type="non-terminal residue" evidence="2">
    <location>
        <position position="42"/>
    </location>
</feature>
<evidence type="ECO:0000256" key="1">
    <source>
        <dbReference type="SAM" id="MobiDB-lite"/>
    </source>
</evidence>
<dbReference type="Proteomes" id="UP000029867">
    <property type="component" value="Unassembled WGS sequence"/>
</dbReference>
<reference evidence="2" key="2">
    <citation type="submission" date="2014-08" db="EMBL/GenBank/DDBJ databases">
        <title>Exploiting Issatchenkia orientalis SD108 for Succinic Acid Production.</title>
        <authorList>
            <person name="Xiao H."/>
            <person name="Shao Z."/>
            <person name="Jiang Y."/>
            <person name="Dole S."/>
            <person name="Zhao H."/>
        </authorList>
    </citation>
    <scope>NUCLEOTIDE SEQUENCE [LARGE SCALE GENOMIC DNA]</scope>
    <source>
        <strain evidence="2">SD108</strain>
    </source>
</reference>
<gene>
    <name evidence="3" type="ORF">JL09_g6908</name>
    <name evidence="2" type="ORF">JL09_g6918</name>
</gene>